<evidence type="ECO:0000256" key="9">
    <source>
        <dbReference type="HAMAP-Rule" id="MF_01897"/>
    </source>
</evidence>
<dbReference type="GO" id="GO:0034335">
    <property type="term" value="F:DNA negative supercoiling activity"/>
    <property type="evidence" value="ECO:0007669"/>
    <property type="project" value="UniProtKB-ARBA"/>
</dbReference>
<evidence type="ECO:0000259" key="12">
    <source>
        <dbReference type="PROSITE" id="PS52040"/>
    </source>
</evidence>
<evidence type="ECO:0000256" key="10">
    <source>
        <dbReference type="PROSITE-ProRule" id="PRU01384"/>
    </source>
</evidence>
<evidence type="ECO:0000256" key="7">
    <source>
        <dbReference type="ARBA" id="ARBA00023235"/>
    </source>
</evidence>
<dbReference type="GO" id="GO:0005737">
    <property type="term" value="C:cytoplasm"/>
    <property type="evidence" value="ECO:0007669"/>
    <property type="project" value="UniProtKB-SubCell"/>
</dbReference>
<dbReference type="HAMAP" id="MF_01897">
    <property type="entry name" value="GyrA"/>
    <property type="match status" value="1"/>
</dbReference>
<evidence type="ECO:0000256" key="3">
    <source>
        <dbReference type="ARBA" id="ARBA00022741"/>
    </source>
</evidence>
<keyword evidence="6 9" id="KW-0238">DNA-binding</keyword>
<keyword evidence="11" id="KW-0175">Coiled coil</keyword>
<proteinExistence type="inferred from homology"/>
<dbReference type="PANTHER" id="PTHR43493:SF5">
    <property type="entry name" value="DNA GYRASE SUBUNIT A, CHLOROPLASTIC_MITOCHONDRIAL"/>
    <property type="match status" value="1"/>
</dbReference>
<dbReference type="InterPro" id="IPR013757">
    <property type="entry name" value="Topo_IIA_A_a_sf"/>
</dbReference>
<dbReference type="Gene3D" id="3.90.199.10">
    <property type="entry name" value="Topoisomerase II, domain 5"/>
    <property type="match status" value="1"/>
</dbReference>
<keyword evidence="4 9" id="KW-0067">ATP-binding</keyword>
<dbReference type="PATRIC" id="fig|673862.3.peg.324"/>
<accession>V6DFS2</accession>
<dbReference type="PANTHER" id="PTHR43493">
    <property type="entry name" value="DNA GYRASE/TOPOISOMERASE SUBUNIT A"/>
    <property type="match status" value="1"/>
</dbReference>
<dbReference type="HOGENOM" id="CLU_002977_6_1_7"/>
<dbReference type="FunFam" id="1.10.268.10:FF:000001">
    <property type="entry name" value="DNA gyrase subunit A"/>
    <property type="match status" value="1"/>
</dbReference>
<comment type="subunit">
    <text evidence="9">Heterotetramer, composed of two GyrA and two GyrB chains. In the heterotetramer, GyrA contains the active site tyrosine that forms a transient covalent intermediate with DNA, while GyrB binds cofactors and catalyzes ATP hydrolysis.</text>
</comment>
<dbReference type="Gene3D" id="2.120.10.90">
    <property type="entry name" value="DNA gyrase/topoisomerase IV, subunit A, C-terminal"/>
    <property type="match status" value="1"/>
</dbReference>
<dbReference type="FunFam" id="3.90.199.10:FF:000001">
    <property type="entry name" value="DNA gyrase subunit A"/>
    <property type="match status" value="1"/>
</dbReference>
<gene>
    <name evidence="9 13" type="primary">gyrA</name>
    <name evidence="13" type="ORF">BABL1_gene_580</name>
</gene>
<dbReference type="Proteomes" id="UP000018769">
    <property type="component" value="Chromosome I"/>
</dbReference>
<dbReference type="GO" id="GO:0005694">
    <property type="term" value="C:chromosome"/>
    <property type="evidence" value="ECO:0007669"/>
    <property type="project" value="InterPro"/>
</dbReference>
<dbReference type="InterPro" id="IPR002205">
    <property type="entry name" value="Topo_IIA_dom_A"/>
</dbReference>
<dbReference type="GO" id="GO:0003677">
    <property type="term" value="F:DNA binding"/>
    <property type="evidence" value="ECO:0007669"/>
    <property type="project" value="UniProtKB-UniRule"/>
</dbReference>
<dbReference type="NCBIfam" id="TIGR01063">
    <property type="entry name" value="gyrA"/>
    <property type="match status" value="1"/>
</dbReference>
<dbReference type="eggNOG" id="COG0188">
    <property type="taxonomic scope" value="Bacteria"/>
</dbReference>
<comment type="subunit">
    <text evidence="8">Heterotetramer composed of ParC and ParE.</text>
</comment>
<dbReference type="GO" id="GO:0006265">
    <property type="term" value="P:DNA topological change"/>
    <property type="evidence" value="ECO:0007669"/>
    <property type="project" value="UniProtKB-UniRule"/>
</dbReference>
<dbReference type="InterPro" id="IPR050220">
    <property type="entry name" value="Type_II_DNA_Topoisomerases"/>
</dbReference>
<keyword evidence="7 9" id="KW-0413">Isomerase</keyword>
<protein>
    <recommendedName>
        <fullName evidence="9">DNA gyrase subunit A</fullName>
        <ecNumber evidence="9">5.6.2.2</ecNumber>
    </recommendedName>
</protein>
<dbReference type="EMBL" id="HG793133">
    <property type="protein sequence ID" value="CDK30437.1"/>
    <property type="molecule type" value="Genomic_DNA"/>
</dbReference>
<dbReference type="GO" id="GO:0005524">
    <property type="term" value="F:ATP binding"/>
    <property type="evidence" value="ECO:0007669"/>
    <property type="project" value="UniProtKB-UniRule"/>
</dbReference>
<dbReference type="CDD" id="cd00187">
    <property type="entry name" value="TOP4c"/>
    <property type="match status" value="1"/>
</dbReference>
<dbReference type="GO" id="GO:0006261">
    <property type="term" value="P:DNA-templated DNA replication"/>
    <property type="evidence" value="ECO:0007669"/>
    <property type="project" value="UniProtKB-UniRule"/>
</dbReference>
<evidence type="ECO:0000313" key="14">
    <source>
        <dbReference type="Proteomes" id="UP000018769"/>
    </source>
</evidence>
<dbReference type="KEGG" id="dpb:BABL1_gene_580"/>
<organism evidence="13 14">
    <name type="scientific">Candidatus Babela massiliensis</name>
    <dbReference type="NCBI Taxonomy" id="673862"/>
    <lineage>
        <taxon>Bacteria</taxon>
        <taxon>Candidatus Babelota</taxon>
        <taxon>Candidatus Babeliae</taxon>
        <taxon>Candidatus Babeliales</taxon>
        <taxon>Candidatus Babeliaceae</taxon>
        <taxon>Candidatus Babela</taxon>
    </lineage>
</organism>
<dbReference type="SUPFAM" id="SSF56719">
    <property type="entry name" value="Type II DNA topoisomerase"/>
    <property type="match status" value="1"/>
</dbReference>
<comment type="function">
    <text evidence="9">A type II topoisomerase that negatively supercoils closed circular double-stranded (ds) DNA in an ATP-dependent manner to modulate DNA topology and maintain chromosomes in an underwound state. Negative supercoiling favors strand separation, and DNA replication, transcription, recombination and repair, all of which involve strand separation. Also able to catalyze the interconversion of other topological isomers of dsDNA rings, including catenanes and knotted rings. Type II topoisomerases break and join 2 DNA strands simultaneously in an ATP-dependent manner.</text>
</comment>
<feature type="active site" description="O-(5'-phospho-DNA)-tyrosine intermediate" evidence="9 10">
    <location>
        <position position="127"/>
    </location>
</feature>
<evidence type="ECO:0000256" key="5">
    <source>
        <dbReference type="ARBA" id="ARBA00023029"/>
    </source>
</evidence>
<dbReference type="EC" id="5.6.2.2" evidence="9"/>
<keyword evidence="9" id="KW-0963">Cytoplasm</keyword>
<dbReference type="RefSeq" id="WP_023791559.1">
    <property type="nucleotide sequence ID" value="NC_023003.1"/>
</dbReference>
<reference evidence="13 14" key="1">
    <citation type="journal article" date="2015" name="Biol. Direct">
        <title>Babela massiliensis, a representative of a widespread bacterial phylum with unusual adaptations to parasitism in amoebae.</title>
        <authorList>
            <person name="Pagnier I."/>
            <person name="Yutin N."/>
            <person name="Croce O."/>
            <person name="Makarova K.S."/>
            <person name="Wolf Y.I."/>
            <person name="Benamar S."/>
            <person name="Raoult D."/>
            <person name="Koonin E.V."/>
            <person name="La Scola B."/>
        </authorList>
    </citation>
    <scope>NUCLEOTIDE SEQUENCE [LARGE SCALE GENOMIC DNA]</scope>
    <source>
        <strain evidence="14">BABL1</strain>
    </source>
</reference>
<dbReference type="SUPFAM" id="SSF101904">
    <property type="entry name" value="GyrA/ParC C-terminal domain-like"/>
    <property type="match status" value="1"/>
</dbReference>
<dbReference type="AlphaFoldDB" id="V6DFS2"/>
<dbReference type="InterPro" id="IPR005743">
    <property type="entry name" value="GyrA"/>
</dbReference>
<keyword evidence="3 9" id="KW-0547">Nucleotide-binding</keyword>
<dbReference type="FunFam" id="3.30.1360.40:FF:000002">
    <property type="entry name" value="DNA gyrase subunit A"/>
    <property type="match status" value="1"/>
</dbReference>
<keyword evidence="14" id="KW-1185">Reference proteome</keyword>
<dbReference type="NCBIfam" id="NF004043">
    <property type="entry name" value="PRK05560.1"/>
    <property type="match status" value="1"/>
</dbReference>
<dbReference type="Pfam" id="PF00521">
    <property type="entry name" value="DNA_topoisoIV"/>
    <property type="match status" value="1"/>
</dbReference>
<evidence type="ECO:0000313" key="13">
    <source>
        <dbReference type="EMBL" id="CDK30437.1"/>
    </source>
</evidence>
<dbReference type="OrthoDB" id="9806486at2"/>
<feature type="domain" description="Topo IIA-type catalytic" evidence="12">
    <location>
        <begin position="39"/>
        <end position="502"/>
    </location>
</feature>
<evidence type="ECO:0000256" key="2">
    <source>
        <dbReference type="ARBA" id="ARBA00008263"/>
    </source>
</evidence>
<dbReference type="Gene3D" id="1.10.268.10">
    <property type="entry name" value="Topoisomerase, domain 3"/>
    <property type="match status" value="1"/>
</dbReference>
<evidence type="ECO:0000256" key="8">
    <source>
        <dbReference type="ARBA" id="ARBA00063644"/>
    </source>
</evidence>
<dbReference type="InterPro" id="IPR013760">
    <property type="entry name" value="Topo_IIA-like_dom_sf"/>
</dbReference>
<dbReference type="PROSITE" id="PS52040">
    <property type="entry name" value="TOPO_IIA"/>
    <property type="match status" value="1"/>
</dbReference>
<comment type="similarity">
    <text evidence="2 9">Belongs to the type II topoisomerase GyrA/ParC subunit family.</text>
</comment>
<evidence type="ECO:0000256" key="4">
    <source>
        <dbReference type="ARBA" id="ARBA00022840"/>
    </source>
</evidence>
<keyword evidence="5 9" id="KW-0799">Topoisomerase</keyword>
<dbReference type="InterPro" id="IPR035516">
    <property type="entry name" value="Gyrase/topoIV_suA_C"/>
</dbReference>
<evidence type="ECO:0000256" key="6">
    <source>
        <dbReference type="ARBA" id="ARBA00023125"/>
    </source>
</evidence>
<feature type="short sequence motif" description="GyrA-box" evidence="9">
    <location>
        <begin position="529"/>
        <end position="535"/>
    </location>
</feature>
<dbReference type="GO" id="GO:0009330">
    <property type="term" value="C:DNA topoisomerase type II (double strand cut, ATP-hydrolyzing) complex"/>
    <property type="evidence" value="ECO:0007669"/>
    <property type="project" value="TreeGrafter"/>
</dbReference>
<dbReference type="NCBIfam" id="NF004044">
    <property type="entry name" value="PRK05561.1"/>
    <property type="match status" value="1"/>
</dbReference>
<dbReference type="Gene3D" id="3.30.1360.40">
    <property type="match status" value="1"/>
</dbReference>
<dbReference type="InterPro" id="IPR013758">
    <property type="entry name" value="Topo_IIA_A/C_ab"/>
</dbReference>
<dbReference type="STRING" id="673862.BABL1_gene_580"/>
<sequence>MEFTQEKGLYLRIAPVLIEEELKDSFLDYAMSVVVSRAIPDVRDGLKPVHRRILYTMNQLGFHYNKPYHKSVRIVGEVLGKYHPHGDQAVYNTMVGMVQLFSKRYPLLDGQGNWGSVDGDNAAAMRYTEVRMEKITQELLHDIDKNTVDFVPNFDESTVEPVILPSRLPNFIVNGTSGIAVGMATSVPPHNLTEVINGCLALLKNENLSDEELFQLIPAPDFPTGGIICGKAGILKAYTTGRGNLILRGVVDIEETKKGTALIIKELPYQVNKSELIIKIADLVKNKVIEGITNIRDESDKSGIRVVIELKRNETPQVVLNLLYKHTSLQSSVGILMLALLDNRPIVFTLRQVLTEFLLHRQNVITKRSQFALEKALSKEHILIGFGIALNNIDEVISLIKNSDNSDQAAAKLNSKFMLTQEQCKAILEMRLQRLTGLEQEKINSELKDVQKEISYLRSLLSDKNLLKREIEEELLQIKDNYSDERRTRIEGPVDNVTEADFIANDEVVVTLTKKGYIKRVELSVYNVQHRGGKGKMAMASLDDNDDVLQDMFVARNHDELLFFTNLGRIYNIPVYQVPEASRTAKGRAIVNLLPLNPNEYVVKLLCTKDLDDKNLVMLTKKGIIKRTLAQEFGNIRSTGIRAITLNESDELVFCSLSSGQDTIVIATAKGQGIRFKEEEVRAMGRQASGVIGIRLHEDDYVIGMEVLSDETQDILFATENGYGKRVKISDFRIAHRGGYGVRTIPTDKRNGQVIGLVVVGDNMDILLIDEHGKIIRLSSKEIRTLGRQAKGVRLIKLDSGSKLAGAFAVVSSEKESQEVSE</sequence>
<dbReference type="SMART" id="SM00434">
    <property type="entry name" value="TOP4c"/>
    <property type="match status" value="1"/>
</dbReference>
<evidence type="ECO:0000256" key="1">
    <source>
        <dbReference type="ARBA" id="ARBA00000185"/>
    </source>
</evidence>
<comment type="miscellaneous">
    <text evidence="9">Few gyrases are as efficient as E.coli at forming negative supercoils. Not all organisms have 2 type II topoisomerases; in organisms with a single type II topoisomerase this enzyme also has to decatenate newly replicated chromosomes.</text>
</comment>
<name>V6DFS2_9BACT</name>
<dbReference type="Pfam" id="PF03989">
    <property type="entry name" value="DNA_gyraseA_C"/>
    <property type="match status" value="6"/>
</dbReference>
<comment type="catalytic activity">
    <reaction evidence="1 9 10">
        <text>ATP-dependent breakage, passage and rejoining of double-stranded DNA.</text>
        <dbReference type="EC" id="5.6.2.2"/>
    </reaction>
</comment>
<feature type="coiled-coil region" evidence="11">
    <location>
        <begin position="457"/>
        <end position="488"/>
    </location>
</feature>
<dbReference type="FunFam" id="2.120.10.90:FF:000005">
    <property type="entry name" value="DNA topoisomerase 4 subunit A"/>
    <property type="match status" value="1"/>
</dbReference>
<evidence type="ECO:0000256" key="11">
    <source>
        <dbReference type="SAM" id="Coils"/>
    </source>
</evidence>
<comment type="subcellular location">
    <subcellularLocation>
        <location evidence="9">Cytoplasm</location>
    </subcellularLocation>
</comment>
<dbReference type="InterPro" id="IPR006691">
    <property type="entry name" value="GyrA/parC_rep"/>
</dbReference>